<feature type="transmembrane region" description="Helical" evidence="1">
    <location>
        <begin position="20"/>
        <end position="42"/>
    </location>
</feature>
<keyword evidence="3" id="KW-0378">Hydrolase</keyword>
<evidence type="ECO:0000256" key="1">
    <source>
        <dbReference type="SAM" id="Phobius"/>
    </source>
</evidence>
<proteinExistence type="predicted"/>
<dbReference type="InterPro" id="IPR029058">
    <property type="entry name" value="AB_hydrolase_fold"/>
</dbReference>
<evidence type="ECO:0000313" key="4">
    <source>
        <dbReference type="Proteomes" id="UP000677918"/>
    </source>
</evidence>
<comment type="caution">
    <text evidence="3">The sequence shown here is derived from an EMBL/GenBank/DDBJ whole genome shotgun (WGS) entry which is preliminary data.</text>
</comment>
<keyword evidence="1" id="KW-0812">Transmembrane</keyword>
<dbReference type="AlphaFoldDB" id="A0A8J4M292"/>
<dbReference type="InterPro" id="IPR000383">
    <property type="entry name" value="Xaa-Pro-like_dom"/>
</dbReference>
<dbReference type="Proteomes" id="UP000677918">
    <property type="component" value="Unassembled WGS sequence"/>
</dbReference>
<dbReference type="RefSeq" id="WP_213410895.1">
    <property type="nucleotide sequence ID" value="NZ_BOVK01000014.1"/>
</dbReference>
<dbReference type="InterPro" id="IPR052920">
    <property type="entry name" value="DNA-binding_regulatory"/>
</dbReference>
<dbReference type="PANTHER" id="PTHR43358:SF4">
    <property type="entry name" value="ALPHA_BETA HYDROLASE FOLD-1 DOMAIN-CONTAINING PROTEIN"/>
    <property type="match status" value="1"/>
</dbReference>
<sequence length="311" mass="34699">MSSPVTIVKRKRSPFKITAWVVAGALLLAILASCAVSIYVGWNLTHPVKEALSESPADYGLSYEEAEFTSLEGDILLKGWYMPAADREDPMTLIIAHGYRNNREYPQVGTLDLSKRLIAKGYNVLVFDFRNSGESEGNMTSVGEFEKYDLLAAIDWVKHHHPSSIGLIGFSMGGSTALLAAAEDPDVKGVVADSPFSNLYEYLERNLPVWSDLPDFPFTPLILSLLPPITGINPHAASPIDVLDEIYPRPVLFIHSETDDKIPYTESVRMAEQYPDRFELWRTADAGHADSYLLDQVEYVERLAAFFEPLR</sequence>
<dbReference type="Gene3D" id="3.40.50.1820">
    <property type="entry name" value="alpha/beta hydrolase"/>
    <property type="match status" value="1"/>
</dbReference>
<dbReference type="EMBL" id="BOVK01000014">
    <property type="protein sequence ID" value="GIQ68286.1"/>
    <property type="molecule type" value="Genomic_DNA"/>
</dbReference>
<dbReference type="Pfam" id="PF02129">
    <property type="entry name" value="Peptidase_S15"/>
    <property type="match status" value="1"/>
</dbReference>
<evidence type="ECO:0000259" key="2">
    <source>
        <dbReference type="Pfam" id="PF02129"/>
    </source>
</evidence>
<accession>A0A8J4M292</accession>
<feature type="domain" description="Xaa-Pro dipeptidyl-peptidase-like" evidence="2">
    <location>
        <begin position="80"/>
        <end position="206"/>
    </location>
</feature>
<protein>
    <submittedName>
        <fullName evidence="3">Alpha/beta hydrolase</fullName>
    </submittedName>
</protein>
<evidence type="ECO:0000313" key="3">
    <source>
        <dbReference type="EMBL" id="GIQ68286.1"/>
    </source>
</evidence>
<gene>
    <name evidence="3" type="ORF">XYCOK13_11100</name>
</gene>
<organism evidence="3 4">
    <name type="scientific">Xylanibacillus composti</name>
    <dbReference type="NCBI Taxonomy" id="1572762"/>
    <lineage>
        <taxon>Bacteria</taxon>
        <taxon>Bacillati</taxon>
        <taxon>Bacillota</taxon>
        <taxon>Bacilli</taxon>
        <taxon>Bacillales</taxon>
        <taxon>Paenibacillaceae</taxon>
        <taxon>Xylanibacillus</taxon>
    </lineage>
</organism>
<reference evidence="3" key="1">
    <citation type="submission" date="2021-04" db="EMBL/GenBank/DDBJ databases">
        <title>Draft genome sequence of Xylanibacillus composti strain K13.</title>
        <authorList>
            <person name="Uke A."/>
            <person name="Chhe C."/>
            <person name="Baramee S."/>
            <person name="Kosugi A."/>
        </authorList>
    </citation>
    <scope>NUCLEOTIDE SEQUENCE</scope>
    <source>
        <strain evidence="3">K13</strain>
    </source>
</reference>
<keyword evidence="1" id="KW-1133">Transmembrane helix</keyword>
<keyword evidence="4" id="KW-1185">Reference proteome</keyword>
<dbReference type="GO" id="GO:0016787">
    <property type="term" value="F:hydrolase activity"/>
    <property type="evidence" value="ECO:0007669"/>
    <property type="project" value="UniProtKB-KW"/>
</dbReference>
<dbReference type="SUPFAM" id="SSF53474">
    <property type="entry name" value="alpha/beta-Hydrolases"/>
    <property type="match status" value="1"/>
</dbReference>
<keyword evidence="1" id="KW-0472">Membrane</keyword>
<dbReference type="PANTHER" id="PTHR43358">
    <property type="entry name" value="ALPHA/BETA-HYDROLASE"/>
    <property type="match status" value="1"/>
</dbReference>
<name>A0A8J4M292_9BACL</name>